<dbReference type="EMBL" id="MZ420154">
    <property type="protein sequence ID" value="QYA18373.1"/>
    <property type="molecule type" value="Genomic_DNA"/>
</dbReference>
<name>A0A8F8KKL7_9VIRU</name>
<gene>
    <name evidence="1" type="ORF">KOM_12_103</name>
</gene>
<organism evidence="1">
    <name type="scientific">Clandestinovirus</name>
    <dbReference type="NCBI Taxonomy" id="2831644"/>
    <lineage>
        <taxon>Viruses</taxon>
    </lineage>
</organism>
<evidence type="ECO:0000313" key="1">
    <source>
        <dbReference type="EMBL" id="QYA18373.1"/>
    </source>
</evidence>
<reference evidence="1" key="1">
    <citation type="submission" date="2021-06" db="EMBL/GenBank/DDBJ databases">
        <authorList>
            <person name="Rolland C."/>
        </authorList>
    </citation>
    <scope>NUCLEOTIDE SEQUENCE</scope>
    <source>
        <strain evidence="1">347.936635</strain>
    </source>
</reference>
<accession>A0A8F8KKL7</accession>
<proteinExistence type="predicted"/>
<sequence length="262" mass="30603">MAALGVQLYPEWYSVTMGNLFEGKQLANVLTAVPFGCTPKVWYCNCSGLRRYRRKPVTTRLCRKCRKSIPAMEGPVYAVSKPLFDMMETWMTKEEQIDLLTSHSDNPYNFRPFFEYLQPLHIAAIRVLLKNDTKSYAYLDEVKQSRRIPKVVTALKRCFDKPQQSLIRLQALVYVPKAQIKKEDKPIYSHLHPTSKPLETTEHKWYKDSITNKVHLLYPLAEYILGNRSVDFQYREVGNILNDIEWLETRIGSFQKMVNTTL</sequence>
<protein>
    <submittedName>
        <fullName evidence="1">Uncharacterized protein</fullName>
    </submittedName>
</protein>